<dbReference type="Pfam" id="PF01467">
    <property type="entry name" value="CTP_transf_like"/>
    <property type="match status" value="1"/>
</dbReference>
<dbReference type="EC" id="2.7.7.18" evidence="3"/>
<dbReference type="InterPro" id="IPR014729">
    <property type="entry name" value="Rossmann-like_a/b/a_fold"/>
</dbReference>
<dbReference type="Gene3D" id="1.25.10.10">
    <property type="entry name" value="Leucine-rich Repeat Variant"/>
    <property type="match status" value="1"/>
</dbReference>
<comment type="caution">
    <text evidence="12">The sequence shown here is derived from an EMBL/GenBank/DDBJ whole genome shotgun (WGS) entry which is preliminary data.</text>
</comment>
<evidence type="ECO:0000256" key="1">
    <source>
        <dbReference type="ARBA" id="ARBA00002324"/>
    </source>
</evidence>
<dbReference type="STRING" id="861450.HMPREF0080_00176"/>
<accession>G9YEW7</accession>
<keyword evidence="5 12" id="KW-0808">Transferase</keyword>
<comment type="function">
    <text evidence="1">Catalyzes the reversible adenylation of nicotinate mononucleotide (NaMN) to nicotinic acid adenine dinucleotide (NaAD).</text>
</comment>
<gene>
    <name evidence="12" type="ORF">HMPREF0080_00176</name>
</gene>
<dbReference type="InterPro" id="IPR016024">
    <property type="entry name" value="ARM-type_fold"/>
</dbReference>
<dbReference type="Gene3D" id="3.40.50.620">
    <property type="entry name" value="HUPs"/>
    <property type="match status" value="1"/>
</dbReference>
<keyword evidence="7" id="KW-0547">Nucleotide-binding</keyword>
<dbReference type="InterPro" id="IPR005248">
    <property type="entry name" value="NadD/NMNAT"/>
</dbReference>
<evidence type="ECO:0000256" key="3">
    <source>
        <dbReference type="ARBA" id="ARBA00012389"/>
    </source>
</evidence>
<organism evidence="12 13">
    <name type="scientific">Anaeroglobus geminatus F0357</name>
    <dbReference type="NCBI Taxonomy" id="861450"/>
    <lineage>
        <taxon>Bacteria</taxon>
        <taxon>Bacillati</taxon>
        <taxon>Bacillota</taxon>
        <taxon>Negativicutes</taxon>
        <taxon>Veillonellales</taxon>
        <taxon>Veillonellaceae</taxon>
        <taxon>Anaeroglobus</taxon>
    </lineage>
</organism>
<comment type="pathway">
    <text evidence="2">Cofactor biosynthesis; NAD(+) biosynthesis; deamido-NAD(+) from nicotinate D-ribonucleotide: step 1/1.</text>
</comment>
<dbReference type="Proteomes" id="UP000005481">
    <property type="component" value="Unassembled WGS sequence"/>
</dbReference>
<evidence type="ECO:0000256" key="2">
    <source>
        <dbReference type="ARBA" id="ARBA00005019"/>
    </source>
</evidence>
<dbReference type="GO" id="GO:0005524">
    <property type="term" value="F:ATP binding"/>
    <property type="evidence" value="ECO:0007669"/>
    <property type="project" value="UniProtKB-KW"/>
</dbReference>
<protein>
    <recommendedName>
        <fullName evidence="3">nicotinate-nucleotide adenylyltransferase</fullName>
        <ecNumber evidence="3">2.7.7.18</ecNumber>
    </recommendedName>
</protein>
<dbReference type="PATRIC" id="fig|861450.3.peg.170"/>
<dbReference type="RefSeq" id="WP_006789159.1">
    <property type="nucleotide sequence ID" value="NZ_JH417566.1"/>
</dbReference>
<dbReference type="SUPFAM" id="SSF48371">
    <property type="entry name" value="ARM repeat"/>
    <property type="match status" value="1"/>
</dbReference>
<dbReference type="PANTHER" id="PTHR39321:SF3">
    <property type="entry name" value="PHOSPHOPANTETHEINE ADENYLYLTRANSFERASE"/>
    <property type="match status" value="1"/>
</dbReference>
<dbReference type="SUPFAM" id="SSF52374">
    <property type="entry name" value="Nucleotidylyl transferase"/>
    <property type="match status" value="1"/>
</dbReference>
<evidence type="ECO:0000256" key="5">
    <source>
        <dbReference type="ARBA" id="ARBA00022679"/>
    </source>
</evidence>
<evidence type="ECO:0000313" key="13">
    <source>
        <dbReference type="Proteomes" id="UP000005481"/>
    </source>
</evidence>
<evidence type="ECO:0000259" key="11">
    <source>
        <dbReference type="Pfam" id="PF01467"/>
    </source>
</evidence>
<name>G9YEW7_9FIRM</name>
<evidence type="ECO:0000256" key="8">
    <source>
        <dbReference type="ARBA" id="ARBA00022840"/>
    </source>
</evidence>
<comment type="catalytic activity">
    <reaction evidence="10">
        <text>nicotinate beta-D-ribonucleotide + ATP + H(+) = deamido-NAD(+) + diphosphate</text>
        <dbReference type="Rhea" id="RHEA:22860"/>
        <dbReference type="ChEBI" id="CHEBI:15378"/>
        <dbReference type="ChEBI" id="CHEBI:30616"/>
        <dbReference type="ChEBI" id="CHEBI:33019"/>
        <dbReference type="ChEBI" id="CHEBI:57502"/>
        <dbReference type="ChEBI" id="CHEBI:58437"/>
        <dbReference type="EC" id="2.7.7.18"/>
    </reaction>
</comment>
<dbReference type="eggNOG" id="COG1057">
    <property type="taxonomic scope" value="Bacteria"/>
</dbReference>
<dbReference type="GO" id="GO:0009435">
    <property type="term" value="P:NAD+ biosynthetic process"/>
    <property type="evidence" value="ECO:0007669"/>
    <property type="project" value="InterPro"/>
</dbReference>
<keyword evidence="4" id="KW-0662">Pyridine nucleotide biosynthesis</keyword>
<keyword evidence="6 12" id="KW-0548">Nucleotidyltransferase</keyword>
<evidence type="ECO:0000256" key="7">
    <source>
        <dbReference type="ARBA" id="ARBA00022741"/>
    </source>
</evidence>
<evidence type="ECO:0000256" key="9">
    <source>
        <dbReference type="ARBA" id="ARBA00023027"/>
    </source>
</evidence>
<keyword evidence="9" id="KW-0520">NAD</keyword>
<dbReference type="InterPro" id="IPR011989">
    <property type="entry name" value="ARM-like"/>
</dbReference>
<evidence type="ECO:0000256" key="4">
    <source>
        <dbReference type="ARBA" id="ARBA00022642"/>
    </source>
</evidence>
<reference evidence="12 13" key="1">
    <citation type="submission" date="2011-08" db="EMBL/GenBank/DDBJ databases">
        <authorList>
            <person name="Weinstock G."/>
            <person name="Sodergren E."/>
            <person name="Clifton S."/>
            <person name="Fulton L."/>
            <person name="Fulton B."/>
            <person name="Courtney L."/>
            <person name="Fronick C."/>
            <person name="Harrison M."/>
            <person name="Strong C."/>
            <person name="Farmer C."/>
            <person name="Delahaunty K."/>
            <person name="Markovic C."/>
            <person name="Hall O."/>
            <person name="Minx P."/>
            <person name="Tomlinson C."/>
            <person name="Mitreva M."/>
            <person name="Hou S."/>
            <person name="Chen J."/>
            <person name="Wollam A."/>
            <person name="Pepin K.H."/>
            <person name="Johnson M."/>
            <person name="Bhonagiri V."/>
            <person name="Zhang X."/>
            <person name="Suruliraj S."/>
            <person name="Warren W."/>
            <person name="Chinwalla A."/>
            <person name="Mardis E.R."/>
            <person name="Wilson R.K."/>
        </authorList>
    </citation>
    <scope>NUCLEOTIDE SEQUENCE [LARGE SCALE GENOMIC DNA]</scope>
    <source>
        <strain evidence="12 13">F0357</strain>
    </source>
</reference>
<keyword evidence="8" id="KW-0067">ATP-binding</keyword>
<sequence>MHTHIASDLRKIIEEGLRQKRFLTFAGLSQREAAQLVPAQKLDEIATAIAATTGADGRFDILPVTDLLKETVEALNNEPPCGWLRYCYYYILAQIYPENVAYWTDDHIEEVLKDDHIYKTGRALVLQILRSLFRYEKLYLPFAPTREMHFLSAEEIIRNDFNREYLRLREISTDLYIYEFMRIGCTITPFDTLGHVCGVHYVSTFTARQLYRAGVPVDIGLVSGAAATHDIGKYGSKKSEERRVPYLHYFYTDLCCRRMGIPAIGHIAANHSVWDLELENLSVEALLLIYADFRVKSERVDGKEIVRFYTLAQAFNVILDKLDNVDEKKKHRYQKVYAKLADFESYMKEMGVETDLPADFADEPAVRTKKKRPEAVLLEGEEVVDALSYAAIDHNIELMNIFQKENKFSRLVEAARSERSWKNVRNYIGTFEEYSTYMTEQQKLMTLQYLYEVLTYKDVDIRMQAARLMGVIVAKFTEHYSKELPEGVTLPGKKVTGVSLFAHYLSIIIKPGWRFTYQHRLWISYCLGPFVQAALQNCDDGERTAYIAFLQTYYERTNYQSEICIVLLTALMEIEAVHVEPSFLERARTFTAAALHSDDRHVCVAALRCKEHLFDDYAEERYFADLLDLLELPHDEEAFAEREGLLFLDNLKMGTHWVVKEANIEILLHYLQALPDRSSVMHLGTHLTNVLKMSENPFVQRAAGAALLRVSHYMTYTQRNEIAVELFNGLELGDLRISQYVPEYLGRIILQLEPRELDECINTLETQILAASTQVASSMIHTVGVMLGNFREFSERFPEDEGNNLRKRRLLYVMIKAYAHYDKELSRDAFRHMGRFIFANPDLTLAEVDFLFIHSYKKILILLAEEREEPLDFYSNAAVLNHIYRYIGIHQFITGPFPFEKKRKVCFYPGTFDPFSLGHKAVAVRIRDLGFDVYLALDEFSWSKHTQPRLMRRKIMNMSTADKEHIYPFPDDIPINMANPADLKRLKAIFADRELYIAVGTDVIKNASAYKNEPTEHSIHTINHIAFERETRENHYLNSDAPYPIQGEVVPLLLDKFYEDISSTRIRENIDLNRDISNLIDAVAQSFIYKNNLYLREPAYKHVFEAKDMSVGTYKARGHESLWPIQEKLVTLGYKTENVEEYIEKGNVRTLYIDSADKNKEIIAYAAAHHVGTRDLHGEFGDAAVVSHIRTVSEGSVASIGFIYADTSSAIANIWEIIITELMSELIARDYAYAVYHPVDKGGYDEAVLRALQDQGFRDIAPDRAGAPVYAASLKAPVVLFRDVETVLKNPFNKNECISDALDKAHKRLLSAMRHIYPGKLILSFNTSVVHNKIIKKAVQLNGVSITRDEQRRYGPYMSVPFGKTLSDVLVPNTVTKALHIEKYFNRSVEGFTMAESCHYSSVDNQVRTIKSFNRPVILIDDLLHKGYRMQMLAPHLEKNGIDVRAVLTGVMTGRAMDMMTEKRIKTESAYFLPTLEVWLNERDCYPFLGGDSIVSVT</sequence>
<dbReference type="GO" id="GO:0004515">
    <property type="term" value="F:nicotinate-nucleotide adenylyltransferase activity"/>
    <property type="evidence" value="ECO:0007669"/>
    <property type="project" value="UniProtKB-EC"/>
</dbReference>
<dbReference type="EMBL" id="AGCJ01000007">
    <property type="protein sequence ID" value="EHM43527.1"/>
    <property type="molecule type" value="Genomic_DNA"/>
</dbReference>
<evidence type="ECO:0000256" key="6">
    <source>
        <dbReference type="ARBA" id="ARBA00022695"/>
    </source>
</evidence>
<dbReference type="SUPFAM" id="SSF109604">
    <property type="entry name" value="HD-domain/PDEase-like"/>
    <property type="match status" value="1"/>
</dbReference>
<evidence type="ECO:0000313" key="12">
    <source>
        <dbReference type="EMBL" id="EHM43527.1"/>
    </source>
</evidence>
<evidence type="ECO:0000256" key="10">
    <source>
        <dbReference type="ARBA" id="ARBA00048721"/>
    </source>
</evidence>
<dbReference type="PANTHER" id="PTHR39321">
    <property type="entry name" value="NICOTINATE-NUCLEOTIDE ADENYLYLTRANSFERASE-RELATED"/>
    <property type="match status" value="1"/>
</dbReference>
<proteinExistence type="predicted"/>
<keyword evidence="13" id="KW-1185">Reference proteome</keyword>
<dbReference type="InterPro" id="IPR004821">
    <property type="entry name" value="Cyt_trans-like"/>
</dbReference>
<dbReference type="HOGENOM" id="CLU_243330_0_0_9"/>
<feature type="domain" description="Cytidyltransferase-like" evidence="11">
    <location>
        <begin position="907"/>
        <end position="1069"/>
    </location>
</feature>